<keyword evidence="13" id="KW-0325">Glycoprotein</keyword>
<feature type="chain" id="PRO_5025667973" evidence="18">
    <location>
        <begin position="29"/>
        <end position="788"/>
    </location>
</feature>
<protein>
    <submittedName>
        <fullName evidence="20">Cadherin 7</fullName>
    </submittedName>
</protein>
<dbReference type="InterPro" id="IPR027397">
    <property type="entry name" value="Catenin-bd_sf"/>
</dbReference>
<organism evidence="20 21">
    <name type="scientific">Salarias fasciatus</name>
    <name type="common">Jewelled blenny</name>
    <name type="synonym">Blennius fasciatus</name>
    <dbReference type="NCBI Taxonomy" id="181472"/>
    <lineage>
        <taxon>Eukaryota</taxon>
        <taxon>Metazoa</taxon>
        <taxon>Chordata</taxon>
        <taxon>Craniata</taxon>
        <taxon>Vertebrata</taxon>
        <taxon>Euteleostomi</taxon>
        <taxon>Actinopterygii</taxon>
        <taxon>Neopterygii</taxon>
        <taxon>Teleostei</taxon>
        <taxon>Neoteleostei</taxon>
        <taxon>Acanthomorphata</taxon>
        <taxon>Ovalentaria</taxon>
        <taxon>Blenniimorphae</taxon>
        <taxon>Blenniiformes</taxon>
        <taxon>Blennioidei</taxon>
        <taxon>Blenniidae</taxon>
        <taxon>Salariinae</taxon>
        <taxon>Salarias</taxon>
    </lineage>
</organism>
<dbReference type="GO" id="GO:0005912">
    <property type="term" value="C:adherens junction"/>
    <property type="evidence" value="ECO:0007669"/>
    <property type="project" value="UniProtKB-SubCell"/>
</dbReference>
<evidence type="ECO:0000256" key="4">
    <source>
        <dbReference type="ARBA" id="ARBA00022692"/>
    </source>
</evidence>
<evidence type="ECO:0000256" key="9">
    <source>
        <dbReference type="ARBA" id="ARBA00022889"/>
    </source>
</evidence>
<dbReference type="GO" id="GO:0008013">
    <property type="term" value="F:beta-catenin binding"/>
    <property type="evidence" value="ECO:0007669"/>
    <property type="project" value="TreeGrafter"/>
</dbReference>
<feature type="signal peptide" evidence="18">
    <location>
        <begin position="1"/>
        <end position="28"/>
    </location>
</feature>
<feature type="domain" description="Cadherin" evidence="19">
    <location>
        <begin position="507"/>
        <end position="589"/>
    </location>
</feature>
<dbReference type="PROSITE" id="PS00232">
    <property type="entry name" value="CADHERIN_1"/>
    <property type="match status" value="2"/>
</dbReference>
<evidence type="ECO:0000256" key="6">
    <source>
        <dbReference type="ARBA" id="ARBA00022729"/>
    </source>
</evidence>
<dbReference type="GO" id="GO:0016339">
    <property type="term" value="P:calcium-dependent cell-cell adhesion via plasma membrane cell adhesion molecules"/>
    <property type="evidence" value="ECO:0007669"/>
    <property type="project" value="TreeGrafter"/>
</dbReference>
<dbReference type="FunFam" id="4.10.900.10:FF:000001">
    <property type="entry name" value="Cadherin 2"/>
    <property type="match status" value="1"/>
</dbReference>
<dbReference type="PANTHER" id="PTHR24027:SF91">
    <property type="entry name" value="CADHERIN-7"/>
    <property type="match status" value="1"/>
</dbReference>
<dbReference type="FunFam" id="2.60.40.60:FF:000012">
    <property type="entry name" value="Cadherin 24"/>
    <property type="match status" value="1"/>
</dbReference>
<dbReference type="InterPro" id="IPR000233">
    <property type="entry name" value="Cadherin_Y-type_LIR"/>
</dbReference>
<keyword evidence="4 15" id="KW-0812">Transmembrane</keyword>
<name>A0A672JAP0_SALFA</name>
<reference evidence="20" key="1">
    <citation type="submission" date="2019-06" db="EMBL/GenBank/DDBJ databases">
        <authorList>
            <consortium name="Wellcome Sanger Institute Data Sharing"/>
        </authorList>
    </citation>
    <scope>NUCLEOTIDE SEQUENCE [LARGE SCALE GENOMIC DNA]</scope>
</reference>
<keyword evidence="11 17" id="KW-1133">Transmembrane helix</keyword>
<feature type="domain" description="Cadherin" evidence="19">
    <location>
        <begin position="267"/>
        <end position="381"/>
    </location>
</feature>
<feature type="domain" description="Cadherin" evidence="19">
    <location>
        <begin position="382"/>
        <end position="507"/>
    </location>
</feature>
<keyword evidence="21" id="KW-1185">Reference proteome</keyword>
<keyword evidence="10" id="KW-0965">Cell junction</keyword>
<dbReference type="PRINTS" id="PR00205">
    <property type="entry name" value="CADHERIN"/>
</dbReference>
<dbReference type="FunFam" id="2.60.40.60:FF:000092">
    <property type="entry name" value="Protocadherin 8"/>
    <property type="match status" value="1"/>
</dbReference>
<dbReference type="PANTHER" id="PTHR24027">
    <property type="entry name" value="CADHERIN-23"/>
    <property type="match status" value="1"/>
</dbReference>
<evidence type="ECO:0000256" key="1">
    <source>
        <dbReference type="ARBA" id="ARBA00004251"/>
    </source>
</evidence>
<dbReference type="GO" id="GO:0002009">
    <property type="term" value="P:morphogenesis of an epithelium"/>
    <property type="evidence" value="ECO:0007669"/>
    <property type="project" value="UniProtKB-ARBA"/>
</dbReference>
<evidence type="ECO:0000256" key="11">
    <source>
        <dbReference type="ARBA" id="ARBA00022989"/>
    </source>
</evidence>
<evidence type="ECO:0000256" key="18">
    <source>
        <dbReference type="SAM" id="SignalP"/>
    </source>
</evidence>
<feature type="domain" description="Cadherin" evidence="19">
    <location>
        <begin position="81"/>
        <end position="161"/>
    </location>
</feature>
<evidence type="ECO:0000259" key="19">
    <source>
        <dbReference type="PROSITE" id="PS50268"/>
    </source>
</evidence>
<evidence type="ECO:0000256" key="15">
    <source>
        <dbReference type="RuleBase" id="RU003318"/>
    </source>
</evidence>
<dbReference type="Proteomes" id="UP000472267">
    <property type="component" value="Chromosome 9"/>
</dbReference>
<evidence type="ECO:0000256" key="13">
    <source>
        <dbReference type="ARBA" id="ARBA00023180"/>
    </source>
</evidence>
<evidence type="ECO:0000313" key="20">
    <source>
        <dbReference type="Ensembl" id="ENSSFAP00005050272.1"/>
    </source>
</evidence>
<evidence type="ECO:0000256" key="8">
    <source>
        <dbReference type="ARBA" id="ARBA00022837"/>
    </source>
</evidence>
<dbReference type="PROSITE" id="PS50268">
    <property type="entry name" value="CADHERIN_2"/>
    <property type="match status" value="5"/>
</dbReference>
<feature type="transmembrane region" description="Helical" evidence="17">
    <location>
        <begin position="605"/>
        <end position="624"/>
    </location>
</feature>
<keyword evidence="7" id="KW-0677">Repeat</keyword>
<proteinExistence type="predicted"/>
<dbReference type="InterPro" id="IPR039808">
    <property type="entry name" value="Cadherin"/>
</dbReference>
<evidence type="ECO:0000256" key="12">
    <source>
        <dbReference type="ARBA" id="ARBA00023136"/>
    </source>
</evidence>
<evidence type="ECO:0000256" key="14">
    <source>
        <dbReference type="PROSITE-ProRule" id="PRU00043"/>
    </source>
</evidence>
<dbReference type="FunFam" id="2.60.40.60:FF:000008">
    <property type="entry name" value="Cadherin 24"/>
    <property type="match status" value="1"/>
</dbReference>
<sequence length="788" mass="86650">MGWCCSGVCRALALLAILPPLWERGCWGLIHGTGDLEKSPRSDPDPWEVLHRQKRSWVWNQFFVLEEYTGNEPLYVGKLHSDVDKGDGKVKYVLSGEGATSIFTIDENTGDIHATKRLDREAQAYYTLQAQAVDRITNLPVEPRSEFVVKVQDINDNEPKFIDGPYLAGVPEMSPLGTMVVQVAATDADDPTYGNSARVVYSIIHGQPYFSVEPKTGVIRTALSNMDRETRDQYVLVIQAKDMVGQMGGLSGTTSVTVTLTDVNDNPPQSYQYTVLESLPVQSVVARIKAADADIGSNAEMDYRIMDGDAPGQFNITTDENTQEGMIILLKPLDFETKSSFSLRIEATNRNIDSNFLSLGSFSDTTSVKVTVEDVNEPPVFSKALSELVVSEDAKVGTSIGRVSAHDPDTSNNAIRFSIDRNTDLERFFNVDALSGVISTAKPLDREANSVHNLTIFAIESREFTPSRTLTNQTLAPTVQSQQDPTQIGRGVALVTVQDINDNAPVFAIDYETLLCENAMPGQVRQRGISAVGPGFLSLSPLILHVRLKRQQPVYRLPVLIVDSGSPALSSTNTLLVRVCDCDSDGVALSCGAVAYTATGLSTGALLAILGCIITLLVMVLLIVTMRRRRKEPLILEEERDIRENIVRYDDEGGGEEDTEAFDMVTLRNLNVIRDPSVRRDVTPDTPTFFHYPSASRPPYKSLPDNVVFREFIWDRLKDADVDPSAPPYDSLQTYAFEGSGSVAESLSSLESLSTDSDQNYDYLSNWGPRFKKLADLYGNSDGTGVFS</sequence>
<reference evidence="20" key="3">
    <citation type="submission" date="2025-09" db="UniProtKB">
        <authorList>
            <consortium name="Ensembl"/>
        </authorList>
    </citation>
    <scope>IDENTIFICATION</scope>
</reference>
<keyword evidence="6 18" id="KW-0732">Signal</keyword>
<dbReference type="GO" id="GO:0044331">
    <property type="term" value="P:cell-cell adhesion mediated by cadherin"/>
    <property type="evidence" value="ECO:0007669"/>
    <property type="project" value="TreeGrafter"/>
</dbReference>
<dbReference type="GO" id="GO:0016342">
    <property type="term" value="C:catenin complex"/>
    <property type="evidence" value="ECO:0007669"/>
    <property type="project" value="TreeGrafter"/>
</dbReference>
<evidence type="ECO:0000313" key="21">
    <source>
        <dbReference type="Proteomes" id="UP000472267"/>
    </source>
</evidence>
<comment type="function">
    <text evidence="16">Cadherins are calcium-dependent cell adhesion proteins.</text>
</comment>
<keyword evidence="8 14" id="KW-0106">Calcium</keyword>
<gene>
    <name evidence="20" type="primary">cdh7</name>
</gene>
<dbReference type="SUPFAM" id="SSF49313">
    <property type="entry name" value="Cadherin-like"/>
    <property type="match status" value="5"/>
</dbReference>
<comment type="subcellular location">
    <subcellularLocation>
        <location evidence="2">Cell junction</location>
        <location evidence="2">Adherens junction</location>
    </subcellularLocation>
    <subcellularLocation>
        <location evidence="1 15">Cell membrane</location>
        <topology evidence="1 15">Single-pass type I membrane protein</topology>
    </subcellularLocation>
</comment>
<dbReference type="Ensembl" id="ENSSFAT00005051904.1">
    <property type="protein sequence ID" value="ENSSFAP00005050272.1"/>
    <property type="gene ID" value="ENSSFAG00005024152.1"/>
</dbReference>
<evidence type="ECO:0000256" key="5">
    <source>
        <dbReference type="ARBA" id="ARBA00022723"/>
    </source>
</evidence>
<keyword evidence="3" id="KW-1003">Cell membrane</keyword>
<accession>A0A672JAP0</accession>
<dbReference type="FunFam" id="2.60.40.60:FF:000009">
    <property type="entry name" value="Cadherin 24"/>
    <property type="match status" value="1"/>
</dbReference>
<dbReference type="InterPro" id="IPR020894">
    <property type="entry name" value="Cadherin_CS"/>
</dbReference>
<evidence type="ECO:0000256" key="2">
    <source>
        <dbReference type="ARBA" id="ARBA00004536"/>
    </source>
</evidence>
<dbReference type="InterPro" id="IPR015919">
    <property type="entry name" value="Cadherin-like_sf"/>
</dbReference>
<evidence type="ECO:0000256" key="3">
    <source>
        <dbReference type="ARBA" id="ARBA00022475"/>
    </source>
</evidence>
<evidence type="ECO:0000256" key="16">
    <source>
        <dbReference type="RuleBase" id="RU004357"/>
    </source>
</evidence>
<dbReference type="GO" id="GO:0034332">
    <property type="term" value="P:adherens junction organization"/>
    <property type="evidence" value="ECO:0007669"/>
    <property type="project" value="TreeGrafter"/>
</dbReference>
<keyword evidence="5" id="KW-0479">Metal-binding</keyword>
<dbReference type="GO" id="GO:0045296">
    <property type="term" value="F:cadherin binding"/>
    <property type="evidence" value="ECO:0007669"/>
    <property type="project" value="TreeGrafter"/>
</dbReference>
<keyword evidence="12 17" id="KW-0472">Membrane</keyword>
<reference evidence="20" key="2">
    <citation type="submission" date="2025-08" db="UniProtKB">
        <authorList>
            <consortium name="Ensembl"/>
        </authorList>
    </citation>
    <scope>IDENTIFICATION</scope>
</reference>
<dbReference type="GO" id="GO:0005509">
    <property type="term" value="F:calcium ion binding"/>
    <property type="evidence" value="ECO:0007669"/>
    <property type="project" value="UniProtKB-UniRule"/>
</dbReference>
<dbReference type="InterPro" id="IPR002126">
    <property type="entry name" value="Cadherin-like_dom"/>
</dbReference>
<dbReference type="Pfam" id="PF01049">
    <property type="entry name" value="CADH_Y-type_LIR"/>
    <property type="match status" value="1"/>
</dbReference>
<dbReference type="Gene3D" id="4.10.900.10">
    <property type="entry name" value="TCF3-CBD (Catenin binding domain)"/>
    <property type="match status" value="1"/>
</dbReference>
<dbReference type="GO" id="GO:0007156">
    <property type="term" value="P:homophilic cell adhesion via plasma membrane adhesion molecules"/>
    <property type="evidence" value="ECO:0007669"/>
    <property type="project" value="InterPro"/>
</dbReference>
<dbReference type="Gene3D" id="2.60.40.60">
    <property type="entry name" value="Cadherins"/>
    <property type="match status" value="5"/>
</dbReference>
<evidence type="ECO:0000256" key="17">
    <source>
        <dbReference type="SAM" id="Phobius"/>
    </source>
</evidence>
<dbReference type="GO" id="GO:0016477">
    <property type="term" value="P:cell migration"/>
    <property type="evidence" value="ECO:0007669"/>
    <property type="project" value="TreeGrafter"/>
</dbReference>
<dbReference type="AlphaFoldDB" id="A0A672JAP0"/>
<dbReference type="GO" id="GO:0007043">
    <property type="term" value="P:cell-cell junction assembly"/>
    <property type="evidence" value="ECO:0007669"/>
    <property type="project" value="TreeGrafter"/>
</dbReference>
<evidence type="ECO:0000256" key="7">
    <source>
        <dbReference type="ARBA" id="ARBA00022737"/>
    </source>
</evidence>
<evidence type="ECO:0000256" key="10">
    <source>
        <dbReference type="ARBA" id="ARBA00022949"/>
    </source>
</evidence>
<keyword evidence="9 15" id="KW-0130">Cell adhesion</keyword>
<dbReference type="CDD" id="cd11304">
    <property type="entry name" value="Cadherin_repeat"/>
    <property type="match status" value="4"/>
</dbReference>
<feature type="domain" description="Cadherin" evidence="19">
    <location>
        <begin position="162"/>
        <end position="270"/>
    </location>
</feature>
<dbReference type="SMART" id="SM00112">
    <property type="entry name" value="CA"/>
    <property type="match status" value="5"/>
</dbReference>
<dbReference type="GO" id="GO:0000902">
    <property type="term" value="P:cell morphogenesis"/>
    <property type="evidence" value="ECO:0007669"/>
    <property type="project" value="TreeGrafter"/>
</dbReference>
<dbReference type="Pfam" id="PF00028">
    <property type="entry name" value="Cadherin"/>
    <property type="match status" value="4"/>
</dbReference>